<gene>
    <name evidence="2" type="ORF">MNBD_GAMMA11-973</name>
</gene>
<evidence type="ECO:0000313" key="2">
    <source>
        <dbReference type="EMBL" id="VAW62151.1"/>
    </source>
</evidence>
<feature type="transmembrane region" description="Helical" evidence="1">
    <location>
        <begin position="12"/>
        <end position="31"/>
    </location>
</feature>
<keyword evidence="1" id="KW-1133">Transmembrane helix</keyword>
<keyword evidence="1" id="KW-0472">Membrane</keyword>
<dbReference type="EMBL" id="UOFG01000163">
    <property type="protein sequence ID" value="VAW62151.1"/>
    <property type="molecule type" value="Genomic_DNA"/>
</dbReference>
<dbReference type="AlphaFoldDB" id="A0A3B0X326"/>
<accession>A0A3B0X326</accession>
<evidence type="ECO:0000256" key="1">
    <source>
        <dbReference type="SAM" id="Phobius"/>
    </source>
</evidence>
<feature type="transmembrane region" description="Helical" evidence="1">
    <location>
        <begin position="159"/>
        <end position="181"/>
    </location>
</feature>
<sequence length="287" mass="32347">MTPRLNFSDIKKAAITLLLMIFVFLPHNSWFDNMAENYTEQGIQRTLITYAVSRSLNGVISVVQGTEVAVSPVGVGLTFTPGQILDPVNDLIERFSQIVLISSASLGIQRLFLEMTSAVIVSWLVSALGVLFIILIWVYKYNDSDAFNYQALVKKTFLLLIFLRFSIPLVAVMSEGLYLSFLQPRYEQSQALLEQASDNIQTMNASVHKKTPAVIENESLVDKAERWLNSTQQSLDIEKQIDALKQSAAKISQQVINMIVVFVAQMIIFPLLFLWLIYRAGRSLVIY</sequence>
<keyword evidence="1" id="KW-0812">Transmembrane</keyword>
<name>A0A3B0X326_9ZZZZ</name>
<feature type="transmembrane region" description="Helical" evidence="1">
    <location>
        <begin position="120"/>
        <end position="139"/>
    </location>
</feature>
<feature type="transmembrane region" description="Helical" evidence="1">
    <location>
        <begin position="255"/>
        <end position="278"/>
    </location>
</feature>
<protein>
    <submittedName>
        <fullName evidence="2">Uncharacterized protein</fullName>
    </submittedName>
</protein>
<proteinExistence type="predicted"/>
<organism evidence="2">
    <name type="scientific">hydrothermal vent metagenome</name>
    <dbReference type="NCBI Taxonomy" id="652676"/>
    <lineage>
        <taxon>unclassified sequences</taxon>
        <taxon>metagenomes</taxon>
        <taxon>ecological metagenomes</taxon>
    </lineage>
</organism>
<reference evidence="2" key="1">
    <citation type="submission" date="2018-06" db="EMBL/GenBank/DDBJ databases">
        <authorList>
            <person name="Zhirakovskaya E."/>
        </authorList>
    </citation>
    <scope>NUCLEOTIDE SEQUENCE</scope>
</reference>